<reference evidence="9 10" key="1">
    <citation type="submission" date="2018-12" db="EMBL/GenBank/DDBJ databases">
        <title>Marinifilum JC070 sp. nov., a marine bacterium isolated from Yongle Blue Hole in the South China Sea.</title>
        <authorList>
            <person name="Fu T."/>
        </authorList>
    </citation>
    <scope>NUCLEOTIDE SEQUENCE [LARGE SCALE GENOMIC DNA]</scope>
    <source>
        <strain evidence="9 10">JC070</strain>
    </source>
</reference>
<dbReference type="InterPro" id="IPR005467">
    <property type="entry name" value="His_kinase_dom"/>
</dbReference>
<dbReference type="InterPro" id="IPR036890">
    <property type="entry name" value="HATPase_C_sf"/>
</dbReference>
<dbReference type="SMART" id="SM00448">
    <property type="entry name" value="REC"/>
    <property type="match status" value="1"/>
</dbReference>
<dbReference type="Pfam" id="PF02518">
    <property type="entry name" value="HATPase_c"/>
    <property type="match status" value="1"/>
</dbReference>
<dbReference type="Gene3D" id="1.10.287.130">
    <property type="match status" value="1"/>
</dbReference>
<dbReference type="PROSITE" id="PS50110">
    <property type="entry name" value="RESPONSE_REGULATORY"/>
    <property type="match status" value="1"/>
</dbReference>
<protein>
    <recommendedName>
        <fullName evidence="2">histidine kinase</fullName>
        <ecNumber evidence="2">2.7.13.3</ecNumber>
    </recommendedName>
</protein>
<evidence type="ECO:0000256" key="2">
    <source>
        <dbReference type="ARBA" id="ARBA00012438"/>
    </source>
</evidence>
<dbReference type="SMART" id="SM00387">
    <property type="entry name" value="HATPase_c"/>
    <property type="match status" value="1"/>
</dbReference>
<dbReference type="PRINTS" id="PR00344">
    <property type="entry name" value="BCTRLSENSOR"/>
</dbReference>
<evidence type="ECO:0000256" key="6">
    <source>
        <dbReference type="SAM" id="Coils"/>
    </source>
</evidence>
<comment type="catalytic activity">
    <reaction evidence="1">
        <text>ATP + protein L-histidine = ADP + protein N-phospho-L-histidine.</text>
        <dbReference type="EC" id="2.7.13.3"/>
    </reaction>
</comment>
<evidence type="ECO:0000259" key="7">
    <source>
        <dbReference type="PROSITE" id="PS50109"/>
    </source>
</evidence>
<feature type="coiled-coil region" evidence="6">
    <location>
        <begin position="131"/>
        <end position="161"/>
    </location>
</feature>
<keyword evidence="10" id="KW-1185">Reference proteome</keyword>
<dbReference type="SUPFAM" id="SSF55785">
    <property type="entry name" value="PYP-like sensor domain (PAS domain)"/>
    <property type="match status" value="2"/>
</dbReference>
<evidence type="ECO:0000256" key="1">
    <source>
        <dbReference type="ARBA" id="ARBA00000085"/>
    </source>
</evidence>
<feature type="domain" description="Response regulatory" evidence="8">
    <location>
        <begin position="8"/>
        <end position="125"/>
    </location>
</feature>
<dbReference type="InterPro" id="IPR000014">
    <property type="entry name" value="PAS"/>
</dbReference>
<dbReference type="InterPro" id="IPR001789">
    <property type="entry name" value="Sig_transdc_resp-reg_receiver"/>
</dbReference>
<dbReference type="PANTHER" id="PTHR43047:SF72">
    <property type="entry name" value="OSMOSENSING HISTIDINE PROTEIN KINASE SLN1"/>
    <property type="match status" value="1"/>
</dbReference>
<gene>
    <name evidence="9" type="ORF">ELS83_09325</name>
</gene>
<dbReference type="InterPro" id="IPR035965">
    <property type="entry name" value="PAS-like_dom_sf"/>
</dbReference>
<comment type="caution">
    <text evidence="9">The sequence shown here is derived from an EMBL/GenBank/DDBJ whole genome shotgun (WGS) entry which is preliminary data.</text>
</comment>
<keyword evidence="3" id="KW-0808">Transferase</keyword>
<dbReference type="EC" id="2.7.13.3" evidence="2"/>
<dbReference type="InterPro" id="IPR011006">
    <property type="entry name" value="CheY-like_superfamily"/>
</dbReference>
<dbReference type="SUPFAM" id="SSF52172">
    <property type="entry name" value="CheY-like"/>
    <property type="match status" value="1"/>
</dbReference>
<dbReference type="CDD" id="cd00130">
    <property type="entry name" value="PAS"/>
    <property type="match status" value="1"/>
</dbReference>
<feature type="domain" description="Histidine kinase" evidence="7">
    <location>
        <begin position="586"/>
        <end position="811"/>
    </location>
</feature>
<dbReference type="NCBIfam" id="TIGR00229">
    <property type="entry name" value="sensory_box"/>
    <property type="match status" value="1"/>
</dbReference>
<evidence type="ECO:0000256" key="4">
    <source>
        <dbReference type="ARBA" id="ARBA00022777"/>
    </source>
</evidence>
<keyword evidence="4" id="KW-0418">Kinase</keyword>
<feature type="modified residue" description="4-aspartylphosphate" evidence="5">
    <location>
        <position position="57"/>
    </location>
</feature>
<name>A0ABX1WV99_9BACT</name>
<dbReference type="Gene3D" id="3.40.50.2300">
    <property type="match status" value="1"/>
</dbReference>
<dbReference type="InterPro" id="IPR003594">
    <property type="entry name" value="HATPase_dom"/>
</dbReference>
<evidence type="ECO:0000256" key="3">
    <source>
        <dbReference type="ARBA" id="ARBA00022679"/>
    </source>
</evidence>
<evidence type="ECO:0000256" key="5">
    <source>
        <dbReference type="PROSITE-ProRule" id="PRU00169"/>
    </source>
</evidence>
<dbReference type="EMBL" id="RZNH01000012">
    <property type="protein sequence ID" value="NOU60024.1"/>
    <property type="molecule type" value="Genomic_DNA"/>
</dbReference>
<dbReference type="RefSeq" id="WP_171595301.1">
    <property type="nucleotide sequence ID" value="NZ_RZNH01000012.1"/>
</dbReference>
<evidence type="ECO:0000259" key="8">
    <source>
        <dbReference type="PROSITE" id="PS50110"/>
    </source>
</evidence>
<dbReference type="Gene3D" id="3.30.565.10">
    <property type="entry name" value="Histidine kinase-like ATPase, C-terminal domain"/>
    <property type="match status" value="1"/>
</dbReference>
<keyword evidence="6" id="KW-0175">Coiled coil</keyword>
<organism evidence="9 10">
    <name type="scientific">Marinifilum caeruleilacunae</name>
    <dbReference type="NCBI Taxonomy" id="2499076"/>
    <lineage>
        <taxon>Bacteria</taxon>
        <taxon>Pseudomonadati</taxon>
        <taxon>Bacteroidota</taxon>
        <taxon>Bacteroidia</taxon>
        <taxon>Marinilabiliales</taxon>
        <taxon>Marinifilaceae</taxon>
    </lineage>
</organism>
<dbReference type="Pfam" id="PF00072">
    <property type="entry name" value="Response_reg"/>
    <property type="match status" value="1"/>
</dbReference>
<dbReference type="Gene3D" id="3.30.450.20">
    <property type="entry name" value="PAS domain"/>
    <property type="match status" value="2"/>
</dbReference>
<dbReference type="Pfam" id="PF13188">
    <property type="entry name" value="PAS_8"/>
    <property type="match status" value="1"/>
</dbReference>
<evidence type="ECO:0000313" key="9">
    <source>
        <dbReference type="EMBL" id="NOU60024.1"/>
    </source>
</evidence>
<dbReference type="Proteomes" id="UP000732105">
    <property type="component" value="Unassembled WGS sequence"/>
</dbReference>
<dbReference type="PROSITE" id="PS50109">
    <property type="entry name" value="HIS_KIN"/>
    <property type="match status" value="1"/>
</dbReference>
<proteinExistence type="predicted"/>
<dbReference type="InterPro" id="IPR013655">
    <property type="entry name" value="PAS_fold_3"/>
</dbReference>
<keyword evidence="5" id="KW-0597">Phosphoprotein</keyword>
<dbReference type="PANTHER" id="PTHR43047">
    <property type="entry name" value="TWO-COMPONENT HISTIDINE PROTEIN KINASE"/>
    <property type="match status" value="1"/>
</dbReference>
<dbReference type="Pfam" id="PF08447">
    <property type="entry name" value="PAS_3"/>
    <property type="match status" value="1"/>
</dbReference>
<dbReference type="CDD" id="cd17546">
    <property type="entry name" value="REC_hyHK_CKI1_RcsC-like"/>
    <property type="match status" value="1"/>
</dbReference>
<accession>A0ABX1WV99</accession>
<dbReference type="SUPFAM" id="SSF55874">
    <property type="entry name" value="ATPase domain of HSP90 chaperone/DNA topoisomerase II/histidine kinase"/>
    <property type="match status" value="1"/>
</dbReference>
<sequence>MGFNFTPEVLVVDDRLENLDLLEAVLGKLDAKLELIQSPLDAIRKIDEKEYALIILDIQMPQMDGFALAEKIRSGTKNQSTPIIFLTAFYLDKESEQRGYECGCADFIMKPFNSTILKNKVNIFLDLFKNRKQKEEQNKKLNNALRDKELFENRLKNLASNYRSIIEGQSEMILKVDSSLKIEFANKAFTDFFDYTLDGVSVNSLAEINKELSDQIITAIKQMNGKKESIIMEKSIKNHLSDQRWFEWSIFKQIEFDNMNYHIVGRDVSDRKLLKDSLIKKELMVRKIQKLARVGSFEWDSYTKIFRGSTEFYRIYEISEKEIDHVLENVKAKLHPDDLSGFDKVFHTIPNKNQKLELKHRILTREKKLRHIHVELNIEYNEKLDVHTYTGVAWDVTEDMEMETTFKHSLGFERDEYHDRAFIELNKDNEIVFINDFGCKLLECEDLKMIPYQNILKFIPDLHQEKAKDLFNFSEQKRDFAFDVLSIQSKNQKVKKVILVAFSYQNSNGGGVRILMNELPQPKMDHSNNGAFRAVVSDLQENEREFDKNAEELQDRMDQELLVNEYHRKLLAQKSELETLGKMASSVVNEINQPLSGISMVIDNILLRLSKGIVEKDYIEDKCSQVFKDIDRIKAFLSQIGIFNSAQHESCEDSVNVNLVVQDAVNLIKKQYKNSNVEIKLKVDPDSLFICGDKYKLQKAIVNILNNSFDSIGEKLKKENVKEINEDGIQIKTKLVDKDVVVSIKDFGEGIDSKNLNYIFEPFFSTKKDGVNSGLSLYVSKNIIQKMNGEIKVKSKKNEFTEMKLIFPFEQKVEKKEVF</sequence>
<dbReference type="InterPro" id="IPR004358">
    <property type="entry name" value="Sig_transdc_His_kin-like_C"/>
</dbReference>
<evidence type="ECO:0000313" key="10">
    <source>
        <dbReference type="Proteomes" id="UP000732105"/>
    </source>
</evidence>